<evidence type="ECO:0000313" key="1">
    <source>
        <dbReference type="EMBL" id="NKC02753.1"/>
    </source>
</evidence>
<dbReference type="Proteomes" id="UP000704467">
    <property type="component" value="Unassembled WGS sequence"/>
</dbReference>
<organism evidence="1 2">
    <name type="scientific">Brucella haematophila</name>
    <dbReference type="NCBI Taxonomy" id="419474"/>
    <lineage>
        <taxon>Bacteria</taxon>
        <taxon>Pseudomonadati</taxon>
        <taxon>Pseudomonadota</taxon>
        <taxon>Alphaproteobacteria</taxon>
        <taxon>Hyphomicrobiales</taxon>
        <taxon>Brucellaceae</taxon>
        <taxon>Brucella/Ochrobactrum group</taxon>
        <taxon>Brucella</taxon>
    </lineage>
</organism>
<name>A0ABX1DJZ5_9HYPH</name>
<accession>A0ABX1DJZ5</accession>
<protein>
    <submittedName>
        <fullName evidence="1">Uncharacterized protein</fullName>
    </submittedName>
</protein>
<gene>
    <name evidence="1" type="ORF">HED55_03330</name>
</gene>
<proteinExistence type="predicted"/>
<sequence length="117" mass="13111">MAMVSFKGSWAFAAPMANPPAIVAMVATEAAATIRFNTRIFSPLVYSGWFPDYFSGQPFVVQLQFKIEDYRSIDIPPAATNRWFSGGCAIIFRMFAAALQSEHDIPTTFHRKARWLA</sequence>
<evidence type="ECO:0000313" key="2">
    <source>
        <dbReference type="Proteomes" id="UP000704467"/>
    </source>
</evidence>
<dbReference type="EMBL" id="JAAVLN010000001">
    <property type="protein sequence ID" value="NKC02753.1"/>
    <property type="molecule type" value="Genomic_DNA"/>
</dbReference>
<comment type="caution">
    <text evidence="1">The sequence shown here is derived from an EMBL/GenBank/DDBJ whole genome shotgun (WGS) entry which is preliminary data.</text>
</comment>
<reference evidence="1 2" key="1">
    <citation type="submission" date="2020-03" db="EMBL/GenBank/DDBJ databases">
        <title>Whole genome sequencing of clinical and environmental type strains of Ochrobactrum.</title>
        <authorList>
            <person name="Dharne M."/>
        </authorList>
    </citation>
    <scope>NUCLEOTIDE SEQUENCE [LARGE SCALE GENOMIC DNA]</scope>
    <source>
        <strain evidence="1 2">CIP 109452</strain>
    </source>
</reference>
<keyword evidence="2" id="KW-1185">Reference proteome</keyword>